<evidence type="ECO:0000256" key="1">
    <source>
        <dbReference type="SAM" id="MobiDB-lite"/>
    </source>
</evidence>
<dbReference type="OrthoDB" id="7206408at2"/>
<organism evidence="2 3">
    <name type="scientific">Brevundimonas subvibrioides (strain ATCC 15264 / DSM 4735 / LMG 14903 / NBRC 16000 / CB 81)</name>
    <name type="common">Caulobacter subvibrioides</name>
    <dbReference type="NCBI Taxonomy" id="633149"/>
    <lineage>
        <taxon>Bacteria</taxon>
        <taxon>Pseudomonadati</taxon>
        <taxon>Pseudomonadota</taxon>
        <taxon>Alphaproteobacteria</taxon>
        <taxon>Caulobacterales</taxon>
        <taxon>Caulobacteraceae</taxon>
        <taxon>Brevundimonas</taxon>
    </lineage>
</organism>
<dbReference type="AlphaFoldDB" id="D9QMN5"/>
<evidence type="ECO:0000313" key="2">
    <source>
        <dbReference type="EMBL" id="ADL00205.1"/>
    </source>
</evidence>
<dbReference type="Pfam" id="PF13801">
    <property type="entry name" value="Metal_resist"/>
    <property type="match status" value="1"/>
</dbReference>
<protein>
    <recommendedName>
        <fullName evidence="4">Periplasmic heavy metal sensor</fullName>
    </recommendedName>
</protein>
<evidence type="ECO:0000313" key="3">
    <source>
        <dbReference type="Proteomes" id="UP000002696"/>
    </source>
</evidence>
<dbReference type="RefSeq" id="WP_013268308.1">
    <property type="nucleotide sequence ID" value="NC_014375.1"/>
</dbReference>
<dbReference type="InParanoid" id="D9QMN5"/>
<accession>D9QMN5</accession>
<feature type="region of interest" description="Disordered" evidence="1">
    <location>
        <begin position="147"/>
        <end position="174"/>
    </location>
</feature>
<keyword evidence="3" id="KW-1185">Reference proteome</keyword>
<dbReference type="InterPro" id="IPR025961">
    <property type="entry name" value="Metal_resist"/>
</dbReference>
<gene>
    <name evidence="2" type="ordered locus">Bresu_0891</name>
</gene>
<feature type="region of interest" description="Disordered" evidence="1">
    <location>
        <begin position="33"/>
        <end position="65"/>
    </location>
</feature>
<sequence length="174" mass="18581">MKTRTLAIVLGAALAVSVGVNLFAGTAAYSVMSRQEHGDRRQGDGEPQRRPSSREMIGNLSPEAREPVRQALRAAAQRARPEFQASRDARRQAIAAASAEQLDSARVAALLDQSRAAEVRGREMLEADAIAILGTLGPADRAVMAQMLNGRSRGGGRDRDRGDARPLKADQPAT</sequence>
<evidence type="ECO:0008006" key="4">
    <source>
        <dbReference type="Google" id="ProtNLM"/>
    </source>
</evidence>
<dbReference type="BioCyc" id="BSUB633149:G1GM8-891-MONOMER"/>
<reference evidence="3" key="1">
    <citation type="journal article" date="2011" name="J. Bacteriol.">
        <title>Genome sequences of eight morphologically diverse alphaproteobacteria.</title>
        <authorList>
            <consortium name="US DOE Joint Genome Institute"/>
            <person name="Brown P.J."/>
            <person name="Kysela D.T."/>
            <person name="Buechlein A."/>
            <person name="Hemmerich C."/>
            <person name="Brun Y.V."/>
        </authorList>
    </citation>
    <scope>NUCLEOTIDE SEQUENCE [LARGE SCALE GENOMIC DNA]</scope>
    <source>
        <strain evidence="3">ATCC 15264 / DSM 4735 / LMG 14903 / NBRC 16000 / CB 81</strain>
    </source>
</reference>
<dbReference type="eggNOG" id="COG5612">
    <property type="taxonomic scope" value="Bacteria"/>
</dbReference>
<proteinExistence type="predicted"/>
<dbReference type="STRING" id="633149.Bresu_0891"/>
<name>D9QMN5_BRESC</name>
<feature type="compositionally biased region" description="Basic and acidic residues" evidence="1">
    <location>
        <begin position="155"/>
        <end position="168"/>
    </location>
</feature>
<dbReference type="EMBL" id="CP002102">
    <property type="protein sequence ID" value="ADL00205.1"/>
    <property type="molecule type" value="Genomic_DNA"/>
</dbReference>
<dbReference type="Proteomes" id="UP000002696">
    <property type="component" value="Chromosome"/>
</dbReference>
<dbReference type="HOGENOM" id="CLU_129706_0_0_5"/>
<feature type="compositionally biased region" description="Basic and acidic residues" evidence="1">
    <location>
        <begin position="34"/>
        <end position="53"/>
    </location>
</feature>
<dbReference type="KEGG" id="bsb:Bresu_0891"/>